<dbReference type="Pfam" id="PF02594">
    <property type="entry name" value="DUF167"/>
    <property type="match status" value="1"/>
</dbReference>
<dbReference type="HAMAP" id="MF_00634">
    <property type="entry name" value="UPF0235"/>
    <property type="match status" value="1"/>
</dbReference>
<name>A0A3G9J055_9ACTN</name>
<accession>A0A3G9J055</accession>
<gene>
    <name evidence="3" type="ORF">Back2_22800</name>
</gene>
<dbReference type="PANTHER" id="PTHR13420">
    <property type="entry name" value="UPF0235 PROTEIN C15ORF40"/>
    <property type="match status" value="1"/>
</dbReference>
<dbReference type="InterPro" id="IPR036591">
    <property type="entry name" value="YggU-like_sf"/>
</dbReference>
<evidence type="ECO:0000313" key="4">
    <source>
        <dbReference type="Proteomes" id="UP000271573"/>
    </source>
</evidence>
<dbReference type="InterPro" id="IPR003746">
    <property type="entry name" value="DUF167"/>
</dbReference>
<dbReference type="KEGG" id="nbe:Back2_22800"/>
<dbReference type="NCBIfam" id="TIGR00251">
    <property type="entry name" value="DUF167 family protein"/>
    <property type="match status" value="1"/>
</dbReference>
<sequence>MTRYGITVKPGSKKGPLVEASADGSLTIYVRERAVDGAANDGVIRLLADHFGVPRSRIDIVRGHTSRSKLIAVDE</sequence>
<keyword evidence="4" id="KW-1185">Reference proteome</keyword>
<reference evidence="3 4" key="1">
    <citation type="submission" date="2018-11" db="EMBL/GenBank/DDBJ databases">
        <title>Complete genome sequence of Nocardioides baekrokdamisoli strain KCTC 39748.</title>
        <authorList>
            <person name="Kang S.W."/>
            <person name="Lee K.C."/>
            <person name="Kim K.K."/>
            <person name="Kim J.S."/>
            <person name="Kim D.S."/>
            <person name="Ko S.H."/>
            <person name="Yang S.H."/>
            <person name="Shin Y.K."/>
            <person name="Lee J.S."/>
        </authorList>
    </citation>
    <scope>NUCLEOTIDE SEQUENCE [LARGE SCALE GENOMIC DNA]</scope>
    <source>
        <strain evidence="3 4">KCTC 39748</strain>
    </source>
</reference>
<dbReference type="PANTHER" id="PTHR13420:SF7">
    <property type="entry name" value="UPF0235 PROTEIN C15ORF40"/>
    <property type="match status" value="1"/>
</dbReference>
<dbReference type="EMBL" id="AP019307">
    <property type="protein sequence ID" value="BBH17993.1"/>
    <property type="molecule type" value="Genomic_DNA"/>
</dbReference>
<evidence type="ECO:0000256" key="1">
    <source>
        <dbReference type="ARBA" id="ARBA00010364"/>
    </source>
</evidence>
<evidence type="ECO:0000313" key="3">
    <source>
        <dbReference type="EMBL" id="BBH17993.1"/>
    </source>
</evidence>
<evidence type="ECO:0000256" key="2">
    <source>
        <dbReference type="HAMAP-Rule" id="MF_00634"/>
    </source>
</evidence>
<dbReference type="AlphaFoldDB" id="A0A3G9J055"/>
<protein>
    <recommendedName>
        <fullName evidence="2">UPF0235 protein Back2_22800</fullName>
    </recommendedName>
</protein>
<dbReference type="GO" id="GO:0005737">
    <property type="term" value="C:cytoplasm"/>
    <property type="evidence" value="ECO:0007669"/>
    <property type="project" value="TreeGrafter"/>
</dbReference>
<dbReference type="Proteomes" id="UP000271573">
    <property type="component" value="Chromosome"/>
</dbReference>
<dbReference type="SMART" id="SM01152">
    <property type="entry name" value="DUF167"/>
    <property type="match status" value="1"/>
</dbReference>
<dbReference type="Gene3D" id="3.30.1200.10">
    <property type="entry name" value="YggU-like"/>
    <property type="match status" value="1"/>
</dbReference>
<organism evidence="3 4">
    <name type="scientific">Nocardioides baekrokdamisoli</name>
    <dbReference type="NCBI Taxonomy" id="1804624"/>
    <lineage>
        <taxon>Bacteria</taxon>
        <taxon>Bacillati</taxon>
        <taxon>Actinomycetota</taxon>
        <taxon>Actinomycetes</taxon>
        <taxon>Propionibacteriales</taxon>
        <taxon>Nocardioidaceae</taxon>
        <taxon>Nocardioides</taxon>
    </lineage>
</organism>
<dbReference type="SUPFAM" id="SSF69786">
    <property type="entry name" value="YggU-like"/>
    <property type="match status" value="1"/>
</dbReference>
<dbReference type="RefSeq" id="WP_231998702.1">
    <property type="nucleotide sequence ID" value="NZ_AP019307.1"/>
</dbReference>
<proteinExistence type="inferred from homology"/>
<comment type="similarity">
    <text evidence="1 2">Belongs to the UPF0235 family.</text>
</comment>